<reference evidence="1" key="1">
    <citation type="journal article" date="2016" name="Ticks Tick Borne Dis.">
        <title>De novo assembly and annotation of the salivary gland transcriptome of Rhipicephalus appendiculatus male and female ticks during blood feeding.</title>
        <authorList>
            <person name="de Castro M.H."/>
            <person name="de Klerk D."/>
            <person name="Pienaar R."/>
            <person name="Latif A.A."/>
            <person name="Rees D.J."/>
            <person name="Mans B.J."/>
        </authorList>
    </citation>
    <scope>NUCLEOTIDE SEQUENCE</scope>
    <source>
        <tissue evidence="1">Salivary glands</tissue>
    </source>
</reference>
<accession>A0A131YSS1</accession>
<dbReference type="InterPro" id="IPR012674">
    <property type="entry name" value="Calycin"/>
</dbReference>
<dbReference type="SUPFAM" id="SSF50814">
    <property type="entry name" value="Lipocalins"/>
    <property type="match status" value="1"/>
</dbReference>
<sequence>MIHPLVKRGRRVEKKWMVFPGRFSQWFAFDSQSDAYNHMEITEVNGAPHGIYKFVLVTEGCAVVEVKNYRYREDVEVEITTVQERTAGTETKEKPHCMIWQKGESVDATQTCCERVFLENCQPRSPKYQYTPSLCDVPNYDGNSEL</sequence>
<dbReference type="Gene3D" id="2.40.128.20">
    <property type="match status" value="1"/>
</dbReference>
<proteinExistence type="predicted"/>
<protein>
    <submittedName>
        <fullName evidence="1">Lipocalin</fullName>
    </submittedName>
</protein>
<name>A0A131YSS1_RHIAP</name>
<dbReference type="EMBL" id="GEDV01006962">
    <property type="protein sequence ID" value="JAP81595.1"/>
    <property type="molecule type" value="Transcribed_RNA"/>
</dbReference>
<organism evidence="1">
    <name type="scientific">Rhipicephalus appendiculatus</name>
    <name type="common">Brown ear tick</name>
    <dbReference type="NCBI Taxonomy" id="34631"/>
    <lineage>
        <taxon>Eukaryota</taxon>
        <taxon>Metazoa</taxon>
        <taxon>Ecdysozoa</taxon>
        <taxon>Arthropoda</taxon>
        <taxon>Chelicerata</taxon>
        <taxon>Arachnida</taxon>
        <taxon>Acari</taxon>
        <taxon>Parasitiformes</taxon>
        <taxon>Ixodida</taxon>
        <taxon>Ixodoidea</taxon>
        <taxon>Ixodidae</taxon>
        <taxon>Rhipicephalinae</taxon>
        <taxon>Rhipicephalus</taxon>
        <taxon>Rhipicephalus</taxon>
    </lineage>
</organism>
<dbReference type="AlphaFoldDB" id="A0A131YSS1"/>
<evidence type="ECO:0000313" key="1">
    <source>
        <dbReference type="EMBL" id="JAP81595.1"/>
    </source>
</evidence>